<evidence type="ECO:0000256" key="3">
    <source>
        <dbReference type="ARBA" id="ARBA00023002"/>
    </source>
</evidence>
<keyword evidence="2" id="KW-0288">FMN</keyword>
<dbReference type="InterPro" id="IPR003680">
    <property type="entry name" value="Flavodoxin_fold"/>
</dbReference>
<keyword evidence="4" id="KW-0520">NAD</keyword>
<dbReference type="PANTHER" id="PTHR43741:SF4">
    <property type="entry name" value="FMN-DEPENDENT NADH:QUINONE OXIDOREDUCTASE"/>
    <property type="match status" value="1"/>
</dbReference>
<evidence type="ECO:0000313" key="8">
    <source>
        <dbReference type="EMBL" id="KKL71997.1"/>
    </source>
</evidence>
<dbReference type="AlphaFoldDB" id="A0A0F9HA21"/>
<evidence type="ECO:0000256" key="5">
    <source>
        <dbReference type="ARBA" id="ARBA00024061"/>
    </source>
</evidence>
<keyword evidence="1" id="KW-0285">Flavoprotein</keyword>
<evidence type="ECO:0000256" key="1">
    <source>
        <dbReference type="ARBA" id="ARBA00022630"/>
    </source>
</evidence>
<dbReference type="Pfam" id="PF02525">
    <property type="entry name" value="Flavodoxin_2"/>
    <property type="match status" value="1"/>
</dbReference>
<feature type="domain" description="Flavodoxin-like fold" evidence="7">
    <location>
        <begin position="3"/>
        <end position="205"/>
    </location>
</feature>
<evidence type="ECO:0000256" key="6">
    <source>
        <dbReference type="ARBA" id="ARBA00048542"/>
    </source>
</evidence>
<evidence type="ECO:0000256" key="4">
    <source>
        <dbReference type="ARBA" id="ARBA00023027"/>
    </source>
</evidence>
<sequence length="210" mass="22829">MTKVFYIQASPRGQESYSIRVADAFVDALRDGRADVQVDTLNLFAEDIPTFDAPAARAKYAVLAGQEPSDDAARAWKHVIEAVGRLKAADVLLIASPMWNFSVPYRLKHWLDVIVQPALTFTYSPQTGYAGLVTGRLAVLCLARGSEYAPGSEAEPYDFQKPYLHTILGLIGFADIRTIVVEPTVAAGAEAAERKLREAMDRAAATAGEL</sequence>
<dbReference type="EMBL" id="LAZR01025412">
    <property type="protein sequence ID" value="KKL71997.1"/>
    <property type="molecule type" value="Genomic_DNA"/>
</dbReference>
<comment type="catalytic activity">
    <reaction evidence="6">
        <text>N,N-dimethyl-1,4-phenylenediamine + anthranilate + 2 NAD(+) = 2-(4-dimethylaminophenyl)diazenylbenzoate + 2 NADH + 2 H(+)</text>
        <dbReference type="Rhea" id="RHEA:55872"/>
        <dbReference type="ChEBI" id="CHEBI:15378"/>
        <dbReference type="ChEBI" id="CHEBI:15783"/>
        <dbReference type="ChEBI" id="CHEBI:16567"/>
        <dbReference type="ChEBI" id="CHEBI:57540"/>
        <dbReference type="ChEBI" id="CHEBI:57945"/>
        <dbReference type="ChEBI" id="CHEBI:71579"/>
        <dbReference type="EC" id="1.7.1.17"/>
    </reaction>
    <physiologicalReaction direction="right-to-left" evidence="6">
        <dbReference type="Rhea" id="RHEA:55874"/>
    </physiologicalReaction>
</comment>
<dbReference type="Gene3D" id="3.40.50.360">
    <property type="match status" value="1"/>
</dbReference>
<protein>
    <recommendedName>
        <fullName evidence="5">FMN-dependent NADH-azoreductase</fullName>
        <ecNumber evidence="5">1.7.1.17</ecNumber>
    </recommendedName>
</protein>
<dbReference type="GO" id="GO:0010181">
    <property type="term" value="F:FMN binding"/>
    <property type="evidence" value="ECO:0007669"/>
    <property type="project" value="InterPro"/>
</dbReference>
<accession>A0A0F9HA21</accession>
<comment type="caution">
    <text evidence="8">The sequence shown here is derived from an EMBL/GenBank/DDBJ whole genome shotgun (WGS) entry which is preliminary data.</text>
</comment>
<evidence type="ECO:0000259" key="7">
    <source>
        <dbReference type="Pfam" id="PF02525"/>
    </source>
</evidence>
<dbReference type="SUPFAM" id="SSF52218">
    <property type="entry name" value="Flavoproteins"/>
    <property type="match status" value="1"/>
</dbReference>
<dbReference type="InterPro" id="IPR029039">
    <property type="entry name" value="Flavoprotein-like_sf"/>
</dbReference>
<dbReference type="GO" id="GO:0016655">
    <property type="term" value="F:oxidoreductase activity, acting on NAD(P)H, quinone or similar compound as acceptor"/>
    <property type="evidence" value="ECO:0007669"/>
    <property type="project" value="InterPro"/>
</dbReference>
<dbReference type="HAMAP" id="MF_01216">
    <property type="entry name" value="Azoreductase_type1"/>
    <property type="match status" value="1"/>
</dbReference>
<evidence type="ECO:0000256" key="2">
    <source>
        <dbReference type="ARBA" id="ARBA00022643"/>
    </source>
</evidence>
<dbReference type="InterPro" id="IPR023048">
    <property type="entry name" value="NADH:quinone_OxRdtase_FMN_depd"/>
</dbReference>
<reference evidence="8" key="1">
    <citation type="journal article" date="2015" name="Nature">
        <title>Complex archaea that bridge the gap between prokaryotes and eukaryotes.</title>
        <authorList>
            <person name="Spang A."/>
            <person name="Saw J.H."/>
            <person name="Jorgensen S.L."/>
            <person name="Zaremba-Niedzwiedzka K."/>
            <person name="Martijn J."/>
            <person name="Lind A.E."/>
            <person name="van Eijk R."/>
            <person name="Schleper C."/>
            <person name="Guy L."/>
            <person name="Ettema T.J."/>
        </authorList>
    </citation>
    <scope>NUCLEOTIDE SEQUENCE</scope>
</reference>
<gene>
    <name evidence="8" type="ORF">LCGC14_2089320</name>
</gene>
<dbReference type="PANTHER" id="PTHR43741">
    <property type="entry name" value="FMN-DEPENDENT NADH-AZOREDUCTASE 1"/>
    <property type="match status" value="1"/>
</dbReference>
<keyword evidence="3" id="KW-0560">Oxidoreductase</keyword>
<organism evidence="8">
    <name type="scientific">marine sediment metagenome</name>
    <dbReference type="NCBI Taxonomy" id="412755"/>
    <lineage>
        <taxon>unclassified sequences</taxon>
        <taxon>metagenomes</taxon>
        <taxon>ecological metagenomes</taxon>
    </lineage>
</organism>
<proteinExistence type="inferred from homology"/>
<name>A0A0F9HA21_9ZZZZ</name>
<dbReference type="EC" id="1.7.1.17" evidence="5"/>
<dbReference type="InterPro" id="IPR050104">
    <property type="entry name" value="FMN-dep_NADH:Q_OxRdtase_AzoR1"/>
</dbReference>